<name>A0A9D1Z6A6_9FIRM</name>
<proteinExistence type="predicted"/>
<evidence type="ECO:0000313" key="3">
    <source>
        <dbReference type="Proteomes" id="UP000824135"/>
    </source>
</evidence>
<dbReference type="AlphaFoldDB" id="A0A9D1Z6A6"/>
<reference evidence="2" key="2">
    <citation type="submission" date="2021-04" db="EMBL/GenBank/DDBJ databases">
        <authorList>
            <person name="Gilroy R."/>
        </authorList>
    </citation>
    <scope>NUCLEOTIDE SEQUENCE</scope>
    <source>
        <strain evidence="2">CHK199-9574</strain>
    </source>
</reference>
<evidence type="ECO:0000313" key="2">
    <source>
        <dbReference type="EMBL" id="HIY77516.1"/>
    </source>
</evidence>
<dbReference type="EMBL" id="DXCO01000005">
    <property type="protein sequence ID" value="HIY77516.1"/>
    <property type="molecule type" value="Genomic_DNA"/>
</dbReference>
<keyword evidence="1" id="KW-0732">Signal</keyword>
<reference evidence="2" key="1">
    <citation type="journal article" date="2021" name="PeerJ">
        <title>Extensive microbial diversity within the chicken gut microbiome revealed by metagenomics and culture.</title>
        <authorList>
            <person name="Gilroy R."/>
            <person name="Ravi A."/>
            <person name="Getino M."/>
            <person name="Pursley I."/>
            <person name="Horton D.L."/>
            <person name="Alikhan N.F."/>
            <person name="Baker D."/>
            <person name="Gharbi K."/>
            <person name="Hall N."/>
            <person name="Watson M."/>
            <person name="Adriaenssens E.M."/>
            <person name="Foster-Nyarko E."/>
            <person name="Jarju S."/>
            <person name="Secka A."/>
            <person name="Antonio M."/>
            <person name="Oren A."/>
            <person name="Chaudhuri R.R."/>
            <person name="La Ragione R."/>
            <person name="Hildebrand F."/>
            <person name="Pallen M.J."/>
        </authorList>
    </citation>
    <scope>NUCLEOTIDE SEQUENCE</scope>
    <source>
        <strain evidence="2">CHK199-9574</strain>
    </source>
</reference>
<dbReference type="Proteomes" id="UP000824135">
    <property type="component" value="Unassembled WGS sequence"/>
</dbReference>
<feature type="chain" id="PRO_5038417858" evidence="1">
    <location>
        <begin position="21"/>
        <end position="144"/>
    </location>
</feature>
<organism evidence="2 3">
    <name type="scientific">Candidatus Borkfalkia excrementavium</name>
    <dbReference type="NCBI Taxonomy" id="2838505"/>
    <lineage>
        <taxon>Bacteria</taxon>
        <taxon>Bacillati</taxon>
        <taxon>Bacillota</taxon>
        <taxon>Clostridia</taxon>
        <taxon>Christensenellales</taxon>
        <taxon>Christensenellaceae</taxon>
        <taxon>Candidatus Borkfalkia</taxon>
    </lineage>
</organism>
<gene>
    <name evidence="2" type="ORF">H9728_00575</name>
</gene>
<sequence length="144" mass="15460">MLKKCLAALMTLLLCFAAVAIPQFLGEGLLFETGEYYIFYSLRAGSDAQITIAEPSDAAKIKRSLSSLTGESTVYGDAERAFAQAEKYGARLIFRESAAGTDSYYYYSPRLGGGIELFGELINLHIAVKEGGCAIGSPVIFGGY</sequence>
<feature type="signal peptide" evidence="1">
    <location>
        <begin position="1"/>
        <end position="20"/>
    </location>
</feature>
<accession>A0A9D1Z6A6</accession>
<evidence type="ECO:0000256" key="1">
    <source>
        <dbReference type="SAM" id="SignalP"/>
    </source>
</evidence>
<comment type="caution">
    <text evidence="2">The sequence shown here is derived from an EMBL/GenBank/DDBJ whole genome shotgun (WGS) entry which is preliminary data.</text>
</comment>
<protein>
    <submittedName>
        <fullName evidence="2">Uncharacterized protein</fullName>
    </submittedName>
</protein>